<sequence>MSGAPGWYPDPGGQPDCYRYWDGERWSAQTTADPGGAAPQSMTAAAPAARPRAARWLITITVLAVAVAIAAVALQIRERHDQPVLFPDPTAGATRSPRADATPSGSPSPEPTARNIGCPEGAPDARAPHPADDRVYGGNLSFPRVAAFTPERSENRLTFAYDLTQQVRTVSLDPPWIAQLGVGRLIADGYPRDAEHTAEFVTECIVASELYEPYDPQRRDVVSRAIRVSGTDAWLLTTDVVVSVPQLGFAGDHLAVVVVPDGADWGLFFGAVPIGDRELTTTLTRTILSLRVG</sequence>
<dbReference type="Proteomes" id="UP001501490">
    <property type="component" value="Unassembled WGS sequence"/>
</dbReference>
<organism evidence="4 5">
    <name type="scientific">Microlunatus ginsengisoli</name>
    <dbReference type="NCBI Taxonomy" id="363863"/>
    <lineage>
        <taxon>Bacteria</taxon>
        <taxon>Bacillati</taxon>
        <taxon>Actinomycetota</taxon>
        <taxon>Actinomycetes</taxon>
        <taxon>Propionibacteriales</taxon>
        <taxon>Propionibacteriaceae</taxon>
        <taxon>Microlunatus</taxon>
    </lineage>
</organism>
<keyword evidence="2" id="KW-0812">Transmembrane</keyword>
<evidence type="ECO:0000313" key="5">
    <source>
        <dbReference type="Proteomes" id="UP001501490"/>
    </source>
</evidence>
<keyword evidence="2" id="KW-0472">Membrane</keyword>
<feature type="region of interest" description="Disordered" evidence="1">
    <location>
        <begin position="84"/>
        <end position="134"/>
    </location>
</feature>
<dbReference type="RefSeq" id="WP_344803821.1">
    <property type="nucleotide sequence ID" value="NZ_BAABAB010000014.1"/>
</dbReference>
<evidence type="ECO:0000313" key="4">
    <source>
        <dbReference type="EMBL" id="GAA3617279.1"/>
    </source>
</evidence>
<gene>
    <name evidence="4" type="ORF">GCM10022236_19250</name>
</gene>
<reference evidence="5" key="1">
    <citation type="journal article" date="2019" name="Int. J. Syst. Evol. Microbiol.">
        <title>The Global Catalogue of Microorganisms (GCM) 10K type strain sequencing project: providing services to taxonomists for standard genome sequencing and annotation.</title>
        <authorList>
            <consortium name="The Broad Institute Genomics Platform"/>
            <consortium name="The Broad Institute Genome Sequencing Center for Infectious Disease"/>
            <person name="Wu L."/>
            <person name="Ma J."/>
        </authorList>
    </citation>
    <scope>NUCLEOTIDE SEQUENCE [LARGE SCALE GENOMIC DNA]</scope>
    <source>
        <strain evidence="5">JCM 16929</strain>
    </source>
</reference>
<dbReference type="InterPro" id="IPR018929">
    <property type="entry name" value="DUF2510"/>
</dbReference>
<evidence type="ECO:0000256" key="2">
    <source>
        <dbReference type="SAM" id="Phobius"/>
    </source>
</evidence>
<proteinExistence type="predicted"/>
<keyword evidence="2" id="KW-1133">Transmembrane helix</keyword>
<keyword evidence="5" id="KW-1185">Reference proteome</keyword>
<feature type="transmembrane region" description="Helical" evidence="2">
    <location>
        <begin position="56"/>
        <end position="76"/>
    </location>
</feature>
<feature type="domain" description="DUF2510" evidence="3">
    <location>
        <begin position="5"/>
        <end position="37"/>
    </location>
</feature>
<accession>A0ABP6ZTE5</accession>
<dbReference type="EMBL" id="BAABAB010000014">
    <property type="protein sequence ID" value="GAA3617279.1"/>
    <property type="molecule type" value="Genomic_DNA"/>
</dbReference>
<protein>
    <recommendedName>
        <fullName evidence="3">DUF2510 domain-containing protein</fullName>
    </recommendedName>
</protein>
<comment type="caution">
    <text evidence="4">The sequence shown here is derived from an EMBL/GenBank/DDBJ whole genome shotgun (WGS) entry which is preliminary data.</text>
</comment>
<dbReference type="Pfam" id="PF10708">
    <property type="entry name" value="DUF2510"/>
    <property type="match status" value="1"/>
</dbReference>
<evidence type="ECO:0000256" key="1">
    <source>
        <dbReference type="SAM" id="MobiDB-lite"/>
    </source>
</evidence>
<evidence type="ECO:0000259" key="3">
    <source>
        <dbReference type="Pfam" id="PF10708"/>
    </source>
</evidence>
<name>A0ABP6ZTE5_9ACTN</name>